<evidence type="ECO:0000313" key="2">
    <source>
        <dbReference type="Proteomes" id="UP000187735"/>
    </source>
</evidence>
<dbReference type="AlphaFoldDB" id="A0A1P8WB49"/>
<sequence length="140" mass="16003">MSIPSDMELDTDWTPNDETSCACGTQPIGRATPRLGVPRRQAIRHAKSRKSYWHMAKTIASGVGFTNAMLAEQGLLSLKHLWNELAPLRRTAWWASRMASFGFRMRFVFPVGHPFPLVVSQYFIRVRLYAQPLSEPDVRR</sequence>
<name>A0A1P8WB49_9PLAN</name>
<dbReference type="Proteomes" id="UP000187735">
    <property type="component" value="Chromosome"/>
</dbReference>
<evidence type="ECO:0000313" key="1">
    <source>
        <dbReference type="EMBL" id="APZ91288.1"/>
    </source>
</evidence>
<reference evidence="1 2" key="1">
    <citation type="journal article" date="2016" name="Front. Microbiol.">
        <title>Fuerstia marisgermanicae gen. nov., sp. nov., an Unusual Member of the Phylum Planctomycetes from the German Wadden Sea.</title>
        <authorList>
            <person name="Kohn T."/>
            <person name="Heuer A."/>
            <person name="Jogler M."/>
            <person name="Vollmers J."/>
            <person name="Boedeker C."/>
            <person name="Bunk B."/>
            <person name="Rast P."/>
            <person name="Borchert D."/>
            <person name="Glockner I."/>
            <person name="Freese H.M."/>
            <person name="Klenk H.P."/>
            <person name="Overmann J."/>
            <person name="Kaster A.K."/>
            <person name="Rohde M."/>
            <person name="Wiegand S."/>
            <person name="Jogler C."/>
        </authorList>
    </citation>
    <scope>NUCLEOTIDE SEQUENCE [LARGE SCALE GENOMIC DNA]</scope>
    <source>
        <strain evidence="1 2">NH11</strain>
    </source>
</reference>
<protein>
    <submittedName>
        <fullName evidence="1">Uncharacterized protein</fullName>
    </submittedName>
</protein>
<dbReference type="KEGG" id="fmr:Fuma_00874"/>
<organism evidence="1 2">
    <name type="scientific">Fuerstiella marisgermanici</name>
    <dbReference type="NCBI Taxonomy" id="1891926"/>
    <lineage>
        <taxon>Bacteria</taxon>
        <taxon>Pseudomonadati</taxon>
        <taxon>Planctomycetota</taxon>
        <taxon>Planctomycetia</taxon>
        <taxon>Planctomycetales</taxon>
        <taxon>Planctomycetaceae</taxon>
        <taxon>Fuerstiella</taxon>
    </lineage>
</organism>
<proteinExistence type="predicted"/>
<gene>
    <name evidence="1" type="ORF">Fuma_00874</name>
</gene>
<dbReference type="EMBL" id="CP017641">
    <property type="protein sequence ID" value="APZ91288.1"/>
    <property type="molecule type" value="Genomic_DNA"/>
</dbReference>
<accession>A0A1P8WB49</accession>
<keyword evidence="2" id="KW-1185">Reference proteome</keyword>